<dbReference type="EMBL" id="JANBUP010000392">
    <property type="protein sequence ID" value="KAJ2811634.1"/>
    <property type="molecule type" value="Genomic_DNA"/>
</dbReference>
<comment type="caution">
    <text evidence="1">The sequence shown here is derived from an EMBL/GenBank/DDBJ whole genome shotgun (WGS) entry which is preliminary data.</text>
</comment>
<reference evidence="1" key="1">
    <citation type="submission" date="2022-07" db="EMBL/GenBank/DDBJ databases">
        <title>Phylogenomic reconstructions and comparative analyses of Kickxellomycotina fungi.</title>
        <authorList>
            <person name="Reynolds N.K."/>
            <person name="Stajich J.E."/>
            <person name="Barry K."/>
            <person name="Grigoriev I.V."/>
            <person name="Crous P."/>
            <person name="Smith M.E."/>
        </authorList>
    </citation>
    <scope>NUCLEOTIDE SEQUENCE</scope>
    <source>
        <strain evidence="1">CBS 102833</strain>
    </source>
</reference>
<feature type="non-terminal residue" evidence="1">
    <location>
        <position position="392"/>
    </location>
</feature>
<accession>A0ACC1LLG5</accession>
<evidence type="ECO:0000313" key="2">
    <source>
        <dbReference type="Proteomes" id="UP001140096"/>
    </source>
</evidence>
<keyword evidence="2" id="KW-1185">Reference proteome</keyword>
<organism evidence="1 2">
    <name type="scientific">Coemansia furcata</name>
    <dbReference type="NCBI Taxonomy" id="417177"/>
    <lineage>
        <taxon>Eukaryota</taxon>
        <taxon>Fungi</taxon>
        <taxon>Fungi incertae sedis</taxon>
        <taxon>Zoopagomycota</taxon>
        <taxon>Kickxellomycotina</taxon>
        <taxon>Kickxellomycetes</taxon>
        <taxon>Kickxellales</taxon>
        <taxon>Kickxellaceae</taxon>
        <taxon>Coemansia</taxon>
    </lineage>
</organism>
<proteinExistence type="predicted"/>
<evidence type="ECO:0000313" key="1">
    <source>
        <dbReference type="EMBL" id="KAJ2811634.1"/>
    </source>
</evidence>
<name>A0ACC1LLG5_9FUNG</name>
<protein>
    <submittedName>
        <fullName evidence="1">Uncharacterized protein</fullName>
    </submittedName>
</protein>
<sequence length="392" mass="43525">MSRSIRSTSYDLLPGRVLTRVFEHLFWVFMRDADHALSLPLDHRALLPALSVCHTWRVQAAKLFYRVATVVAGSSNGDTTAWATPTRRHRRLVKTNIELILNSGYAPKTTQLMFFSTDSLHPIEIAMAVGVRRFCEFVWPSITHLYLYHPPTSKPASDAEVANDRAITALNNSMAVSLPHLSHINALSNTGDSFGLFALDDLIIAKSSQLRALTVLSRVPIRLGTEDLPRFLTHLTIRGSSLDSSIVYVPRTAPASLISLDIGPISPDDVWGPFGSGTLDFTCLRELHLTFDSSTHQHRHPHLLKHRSPRAGGDSSAGKGWPLFPRLTALGIEGYPYETAYFLENFPRSQLTRLAIRRCAHQVSRLVLTPFTGLISFTGDVPDCSPNVEINE</sequence>
<gene>
    <name evidence="1" type="ORF">H4S07_001939</name>
</gene>
<dbReference type="Proteomes" id="UP001140096">
    <property type="component" value="Unassembled WGS sequence"/>
</dbReference>